<evidence type="ECO:0000259" key="1">
    <source>
        <dbReference type="Pfam" id="PF21056"/>
    </source>
</evidence>
<dbReference type="WBParaSite" id="SSLN_0001707201-mRNA-1">
    <property type="protein sequence ID" value="SSLN_0001707201-mRNA-1"/>
    <property type="gene ID" value="SSLN_0001707201"/>
</dbReference>
<protein>
    <submittedName>
        <fullName evidence="4">DUF3626 domain-containing protein</fullName>
    </submittedName>
</protein>
<name>A0A183TJ00_SCHSO</name>
<dbReference type="EMBL" id="UYSU01041093">
    <property type="protein sequence ID" value="VDM02835.1"/>
    <property type="molecule type" value="Genomic_DNA"/>
</dbReference>
<evidence type="ECO:0000313" key="3">
    <source>
        <dbReference type="Proteomes" id="UP000275846"/>
    </source>
</evidence>
<reference evidence="4" key="1">
    <citation type="submission" date="2016-06" db="UniProtKB">
        <authorList>
            <consortium name="WormBaseParasite"/>
        </authorList>
    </citation>
    <scope>IDENTIFICATION</scope>
</reference>
<dbReference type="AlphaFoldDB" id="A0A183TJ00"/>
<reference evidence="2 3" key="2">
    <citation type="submission" date="2018-11" db="EMBL/GenBank/DDBJ databases">
        <authorList>
            <consortium name="Pathogen Informatics"/>
        </authorList>
    </citation>
    <scope>NUCLEOTIDE SEQUENCE [LARGE SCALE GENOMIC DNA]</scope>
    <source>
        <strain evidence="2 3">NST_G2</strain>
    </source>
</reference>
<evidence type="ECO:0000313" key="4">
    <source>
        <dbReference type="WBParaSite" id="SSLN_0001707201-mRNA-1"/>
    </source>
</evidence>
<evidence type="ECO:0000313" key="2">
    <source>
        <dbReference type="EMBL" id="VDM02835.1"/>
    </source>
</evidence>
<proteinExistence type="predicted"/>
<dbReference type="Proteomes" id="UP000275846">
    <property type="component" value="Unassembled WGS sequence"/>
</dbReference>
<feature type="domain" description="ZSWIM1/3 RNaseH-like" evidence="1">
    <location>
        <begin position="57"/>
        <end position="106"/>
    </location>
</feature>
<dbReference type="Pfam" id="PF21056">
    <property type="entry name" value="ZSWIM1-3_RNaseH-like"/>
    <property type="match status" value="1"/>
</dbReference>
<keyword evidence="3" id="KW-1185">Reference proteome</keyword>
<organism evidence="4">
    <name type="scientific">Schistocephalus solidus</name>
    <name type="common">Tapeworm</name>
    <dbReference type="NCBI Taxonomy" id="70667"/>
    <lineage>
        <taxon>Eukaryota</taxon>
        <taxon>Metazoa</taxon>
        <taxon>Spiralia</taxon>
        <taxon>Lophotrochozoa</taxon>
        <taxon>Platyhelminthes</taxon>
        <taxon>Cestoda</taxon>
        <taxon>Eucestoda</taxon>
        <taxon>Diphyllobothriidea</taxon>
        <taxon>Diphyllobothriidae</taxon>
        <taxon>Schistocephalus</taxon>
    </lineage>
</organism>
<sequence>MDYNHDSLPPENVDTAELQDFRTLSPSPQYDLAKMRRRILRTDPLAMGMTEALQNMKGGSFSDYLYGKEGMEAMRFTTLAMKSIFAQYPKVAQMDGTYGTNCHRFFADVFLDNRLCPFTQAYKYREAMKRIDPILQKLKSC</sequence>
<dbReference type="InterPro" id="IPR048324">
    <property type="entry name" value="ZSWIM1-3_RNaseH-like"/>
</dbReference>
<gene>
    <name evidence="2" type="ORF">SSLN_LOCUS16449</name>
</gene>
<accession>A0A183TJ00</accession>